<name>A0A397PHD1_9HYPH</name>
<evidence type="ECO:0000313" key="1">
    <source>
        <dbReference type="EMBL" id="RIA47289.1"/>
    </source>
</evidence>
<reference evidence="1 2" key="1">
    <citation type="submission" date="2018-08" db="EMBL/GenBank/DDBJ databases">
        <title>Genomic Encyclopedia of Archaeal and Bacterial Type Strains, Phase II (KMG-II): from individual species to whole genera.</title>
        <authorList>
            <person name="Goeker M."/>
        </authorList>
    </citation>
    <scope>NUCLEOTIDE SEQUENCE [LARGE SCALE GENOMIC DNA]</scope>
    <source>
        <strain evidence="1 2">DSM 5002</strain>
    </source>
</reference>
<dbReference type="Proteomes" id="UP000266273">
    <property type="component" value="Unassembled WGS sequence"/>
</dbReference>
<keyword evidence="2" id="KW-1185">Reference proteome</keyword>
<accession>A0A397PHD1</accession>
<evidence type="ECO:0000313" key="2">
    <source>
        <dbReference type="Proteomes" id="UP000266273"/>
    </source>
</evidence>
<dbReference type="AlphaFoldDB" id="A0A397PHD1"/>
<dbReference type="RefSeq" id="WP_147361564.1">
    <property type="nucleotide sequence ID" value="NZ_QXDF01000004.1"/>
</dbReference>
<dbReference type="EMBL" id="QXDF01000004">
    <property type="protein sequence ID" value="RIA47289.1"/>
    <property type="molecule type" value="Genomic_DNA"/>
</dbReference>
<proteinExistence type="predicted"/>
<protein>
    <submittedName>
        <fullName evidence="1">Uncharacterized protein</fullName>
    </submittedName>
</protein>
<organism evidence="1 2">
    <name type="scientific">Dichotomicrobium thermohalophilum</name>
    <dbReference type="NCBI Taxonomy" id="933063"/>
    <lineage>
        <taxon>Bacteria</taxon>
        <taxon>Pseudomonadati</taxon>
        <taxon>Pseudomonadota</taxon>
        <taxon>Alphaproteobacteria</taxon>
        <taxon>Hyphomicrobiales</taxon>
        <taxon>Hyphomicrobiaceae</taxon>
        <taxon>Dichotomicrobium</taxon>
    </lineage>
</organism>
<comment type="caution">
    <text evidence="1">The sequence shown here is derived from an EMBL/GenBank/DDBJ whole genome shotgun (WGS) entry which is preliminary data.</text>
</comment>
<gene>
    <name evidence="1" type="ORF">BXY53_2672</name>
</gene>
<sequence length="205" mass="22057">MTYLRRRLFSSSRVMRWRGTRAILLAAAVGFSGWQTAQFEWSEAGRALDQALWTHALEDRATVSDLQAAAPLWREREGASGDKIVERVDPSKPAKSSVAVLDEVSGHAIPAPVLAEQAAEKSETASLPVKPARFNGLTAGDRLTVTTTSGDVYTFEVVTGQEDITADGKIAIRVMAPDGDQGPVLYTVRPVTPGEPGALTPQQEL</sequence>